<dbReference type="OrthoDB" id="10266039at2759"/>
<evidence type="ECO:0000256" key="6">
    <source>
        <dbReference type="ARBA" id="ARBA00023239"/>
    </source>
</evidence>
<evidence type="ECO:0000256" key="2">
    <source>
        <dbReference type="ARBA" id="ARBA00011738"/>
    </source>
</evidence>
<dbReference type="InterPro" id="IPR024060">
    <property type="entry name" value="Ureidoglycolate_lyase_dom_sf"/>
</dbReference>
<dbReference type="InterPro" id="IPR007247">
    <property type="entry name" value="Ureidogly_lyase"/>
</dbReference>
<dbReference type="RefSeq" id="XP_034013034.1">
    <property type="nucleotide sequence ID" value="XM_034154728.1"/>
</dbReference>
<evidence type="ECO:0000256" key="1">
    <source>
        <dbReference type="ARBA" id="ARBA00004780"/>
    </source>
</evidence>
<name>A0A642URC2_DIURU</name>
<dbReference type="InterPro" id="IPR047233">
    <property type="entry name" value="UAH_cupin"/>
</dbReference>
<evidence type="ECO:0000256" key="8">
    <source>
        <dbReference type="ARBA" id="ARBA00047684"/>
    </source>
</evidence>
<comment type="subunit">
    <text evidence="2">Homodimer.</text>
</comment>
<dbReference type="FunFam" id="2.60.120.480:FF:000003">
    <property type="entry name" value="Ureidoglycolate hydrolase"/>
    <property type="match status" value="1"/>
</dbReference>
<evidence type="ECO:0000256" key="10">
    <source>
        <dbReference type="ARBA" id="ARBA00061337"/>
    </source>
</evidence>
<evidence type="ECO:0000256" key="7">
    <source>
        <dbReference type="ARBA" id="ARBA00030302"/>
    </source>
</evidence>
<dbReference type="InterPro" id="IPR011051">
    <property type="entry name" value="RmlC_Cupin_sf"/>
</dbReference>
<keyword evidence="5" id="KW-0659">Purine metabolism</keyword>
<dbReference type="GO" id="GO:0000256">
    <property type="term" value="P:allantoin catabolic process"/>
    <property type="evidence" value="ECO:0007669"/>
    <property type="project" value="InterPro"/>
</dbReference>
<keyword evidence="6" id="KW-0456">Lyase</keyword>
<dbReference type="CDD" id="cd20298">
    <property type="entry name" value="cupin_UAH"/>
    <property type="match status" value="1"/>
</dbReference>
<protein>
    <recommendedName>
        <fullName evidence="4">Ureidoglycolate lyase</fullName>
        <ecNumber evidence="3">4.3.2.3</ecNumber>
    </recommendedName>
    <alternativeName>
        <fullName evidence="7">Ureidoglycolatase</fullName>
    </alternativeName>
</protein>
<reference evidence="11 12" key="1">
    <citation type="submission" date="2019-07" db="EMBL/GenBank/DDBJ databases">
        <title>Genome assembly of two rare yeast pathogens: Diutina rugosa and Trichomonascus ciferrii.</title>
        <authorList>
            <person name="Mixao V."/>
            <person name="Saus E."/>
            <person name="Hansen A."/>
            <person name="Lass-Flor C."/>
            <person name="Gabaldon T."/>
        </authorList>
    </citation>
    <scope>NUCLEOTIDE SEQUENCE [LARGE SCALE GENOMIC DNA]</scope>
    <source>
        <strain evidence="11 12">CBS 613</strain>
    </source>
</reference>
<comment type="catalytic activity">
    <reaction evidence="8">
        <text>(S)-ureidoglycolate = urea + glyoxylate</text>
        <dbReference type="Rhea" id="RHEA:11304"/>
        <dbReference type="ChEBI" id="CHEBI:16199"/>
        <dbReference type="ChEBI" id="CHEBI:36655"/>
        <dbReference type="ChEBI" id="CHEBI:57296"/>
        <dbReference type="EC" id="4.3.2.3"/>
    </reaction>
</comment>
<dbReference type="EC" id="4.3.2.3" evidence="3"/>
<comment type="function">
    <text evidence="9">Catalyzes the catabolism of the allantoin degradation intermediate (S)-ureidoglycolate, generating urea and glyoxylate. Involved in the utilization of allantoin as secondary nitrogen source when primary sources are limiting.</text>
</comment>
<dbReference type="Pfam" id="PF04115">
    <property type="entry name" value="Ureidogly_lyase"/>
    <property type="match status" value="1"/>
</dbReference>
<dbReference type="PANTHER" id="PTHR21221">
    <property type="entry name" value="UREIDOGLYCOLATE HYDROLASE"/>
    <property type="match status" value="1"/>
</dbReference>
<dbReference type="Proteomes" id="UP000449547">
    <property type="component" value="Unassembled WGS sequence"/>
</dbReference>
<comment type="pathway">
    <text evidence="1">Nitrogen metabolism; (S)-allantoin degradation.</text>
</comment>
<dbReference type="GO" id="GO:0050385">
    <property type="term" value="F:ureidoglycolate lyase activity"/>
    <property type="evidence" value="ECO:0007669"/>
    <property type="project" value="UniProtKB-EC"/>
</dbReference>
<dbReference type="PANTHER" id="PTHR21221:SF1">
    <property type="entry name" value="UREIDOGLYCOLATE LYASE"/>
    <property type="match status" value="1"/>
</dbReference>
<dbReference type="SUPFAM" id="SSF51182">
    <property type="entry name" value="RmlC-like cupins"/>
    <property type="match status" value="1"/>
</dbReference>
<evidence type="ECO:0000256" key="3">
    <source>
        <dbReference type="ARBA" id="ARBA00012341"/>
    </source>
</evidence>
<evidence type="ECO:0000256" key="4">
    <source>
        <dbReference type="ARBA" id="ARBA00019751"/>
    </source>
</evidence>
<dbReference type="GO" id="GO:0004848">
    <property type="term" value="F:ureidoglycolate hydrolase activity"/>
    <property type="evidence" value="ECO:0007669"/>
    <property type="project" value="InterPro"/>
</dbReference>
<dbReference type="VEuPathDB" id="FungiDB:DIURU_002111"/>
<keyword evidence="12" id="KW-1185">Reference proteome</keyword>
<comment type="caution">
    <text evidence="11">The sequence shown here is derived from an EMBL/GenBank/DDBJ whole genome shotgun (WGS) entry which is preliminary data.</text>
</comment>
<organism evidence="11 12">
    <name type="scientific">Diutina rugosa</name>
    <name type="common">Yeast</name>
    <name type="synonym">Candida rugosa</name>
    <dbReference type="NCBI Taxonomy" id="5481"/>
    <lineage>
        <taxon>Eukaryota</taxon>
        <taxon>Fungi</taxon>
        <taxon>Dikarya</taxon>
        <taxon>Ascomycota</taxon>
        <taxon>Saccharomycotina</taxon>
        <taxon>Pichiomycetes</taxon>
        <taxon>Debaryomycetaceae</taxon>
        <taxon>Diutina</taxon>
    </lineage>
</organism>
<proteinExistence type="inferred from homology"/>
<dbReference type="Gene3D" id="2.60.120.480">
    <property type="entry name" value="Ureidoglycolate hydrolase"/>
    <property type="match status" value="1"/>
</dbReference>
<dbReference type="AlphaFoldDB" id="A0A642URC2"/>
<dbReference type="OMA" id="ARNANQG"/>
<accession>A0A642URC2</accession>
<dbReference type="GeneID" id="54780762"/>
<dbReference type="GO" id="GO:0006144">
    <property type="term" value="P:purine nucleobase metabolic process"/>
    <property type="evidence" value="ECO:0007669"/>
    <property type="project" value="UniProtKB-KW"/>
</dbReference>
<evidence type="ECO:0000313" key="11">
    <source>
        <dbReference type="EMBL" id="KAA8903889.1"/>
    </source>
</evidence>
<evidence type="ECO:0000256" key="5">
    <source>
        <dbReference type="ARBA" id="ARBA00022631"/>
    </source>
</evidence>
<evidence type="ECO:0000256" key="9">
    <source>
        <dbReference type="ARBA" id="ARBA00055977"/>
    </source>
</evidence>
<evidence type="ECO:0000313" key="12">
    <source>
        <dbReference type="Proteomes" id="UP000449547"/>
    </source>
</evidence>
<gene>
    <name evidence="11" type="ORF">DIURU_002111</name>
</gene>
<sequence>MPHYLQSYNISDLPPIQAVPLTPDSFAKFGGVLSADHQAETAESSSANYGTATKLHDVSPIVNNFEGGTGKATWNIFRCSAPKQLEKSQNGCRRYQGSVLERHPYSTQAFIPMGQPSNEDSYLVIVAESDASTGNKLPIPTTLSAFVCKGNQSVTYGAGTWHAPMVVIGDAAAYIDFAVLIHESGVADDDCQEVKFESGFNIVF</sequence>
<dbReference type="EMBL" id="SWFT01000065">
    <property type="protein sequence ID" value="KAA8903889.1"/>
    <property type="molecule type" value="Genomic_DNA"/>
</dbReference>
<comment type="similarity">
    <text evidence="10">Belongs to the ureidoglycolate lyase family.</text>
</comment>